<dbReference type="Proteomes" id="UP000027178">
    <property type="component" value="Unassembled WGS sequence"/>
</dbReference>
<proteinExistence type="predicted"/>
<evidence type="ECO:0000313" key="1">
    <source>
        <dbReference type="EMBL" id="KDN83065.1"/>
    </source>
</evidence>
<sequence length="70" mass="6715">MLGSMISTPSYAYAGGHYDNGGGVDYTDGADAGEFSGGAFNSSDFSGDFGGGDFGGGDFGGGDFGGGFGD</sequence>
<dbReference type="AlphaFoldDB" id="A0A066YYP6"/>
<accession>A0A066YYP6</accession>
<reference evidence="1 2" key="1">
    <citation type="submission" date="2014-05" db="EMBL/GenBank/DDBJ databases">
        <title>Draft Genome Sequence of Kitasatospora cheerisanensis KCTC 2395.</title>
        <authorList>
            <person name="Nam D.H."/>
        </authorList>
    </citation>
    <scope>NUCLEOTIDE SEQUENCE [LARGE SCALE GENOMIC DNA]</scope>
    <source>
        <strain evidence="1 2">KCTC 2395</strain>
    </source>
</reference>
<comment type="caution">
    <text evidence="1">The sequence shown here is derived from an EMBL/GenBank/DDBJ whole genome shotgun (WGS) entry which is preliminary data.</text>
</comment>
<organism evidence="1 2">
    <name type="scientific">Kitasatospora cheerisanensis KCTC 2395</name>
    <dbReference type="NCBI Taxonomy" id="1348663"/>
    <lineage>
        <taxon>Bacteria</taxon>
        <taxon>Bacillati</taxon>
        <taxon>Actinomycetota</taxon>
        <taxon>Actinomycetes</taxon>
        <taxon>Kitasatosporales</taxon>
        <taxon>Streptomycetaceae</taxon>
        <taxon>Kitasatospora</taxon>
    </lineage>
</organism>
<name>A0A066YYP6_9ACTN</name>
<protein>
    <submittedName>
        <fullName evidence="1">Uncharacterized protein</fullName>
    </submittedName>
</protein>
<gene>
    <name evidence="1" type="ORF">KCH_52110</name>
</gene>
<keyword evidence="2" id="KW-1185">Reference proteome</keyword>
<evidence type="ECO:0000313" key="2">
    <source>
        <dbReference type="Proteomes" id="UP000027178"/>
    </source>
</evidence>
<dbReference type="EMBL" id="JNBY01000096">
    <property type="protein sequence ID" value="KDN83065.1"/>
    <property type="molecule type" value="Genomic_DNA"/>
</dbReference>
<dbReference type="HOGENOM" id="CLU_2752437_0_0_11"/>
<dbReference type="PATRIC" id="fig|1348663.4.peg.5044"/>